<accession>A0A7G9S787</accession>
<dbReference type="InterPro" id="IPR043128">
    <property type="entry name" value="Rev_trsase/Diguanyl_cyclase"/>
</dbReference>
<dbReference type="NCBIfam" id="TIGR00254">
    <property type="entry name" value="GGDEF"/>
    <property type="match status" value="1"/>
</dbReference>
<dbReference type="PROSITE" id="PS50887">
    <property type="entry name" value="GGDEF"/>
    <property type="match status" value="1"/>
</dbReference>
<dbReference type="Pfam" id="PF00990">
    <property type="entry name" value="GGDEF"/>
    <property type="match status" value="1"/>
</dbReference>
<dbReference type="SUPFAM" id="SSF55073">
    <property type="entry name" value="Nucleotide cyclase"/>
    <property type="match status" value="1"/>
</dbReference>
<organism evidence="3 4">
    <name type="scientific">Leucobacter denitrificans</name>
    <dbReference type="NCBI Taxonomy" id="683042"/>
    <lineage>
        <taxon>Bacteria</taxon>
        <taxon>Bacillati</taxon>
        <taxon>Actinomycetota</taxon>
        <taxon>Actinomycetes</taxon>
        <taxon>Micrococcales</taxon>
        <taxon>Microbacteriaceae</taxon>
        <taxon>Leucobacter</taxon>
    </lineage>
</organism>
<dbReference type="Pfam" id="PF00563">
    <property type="entry name" value="EAL"/>
    <property type="match status" value="1"/>
</dbReference>
<dbReference type="RefSeq" id="WP_187556170.1">
    <property type="nucleotide sequence ID" value="NZ_CP060716.1"/>
</dbReference>
<keyword evidence="4" id="KW-1185">Reference proteome</keyword>
<protein>
    <submittedName>
        <fullName evidence="3">Bifunctional diguanylate cyclase/phosphodiesterase</fullName>
    </submittedName>
</protein>
<dbReference type="Gene3D" id="3.20.20.450">
    <property type="entry name" value="EAL domain"/>
    <property type="match status" value="1"/>
</dbReference>
<dbReference type="Proteomes" id="UP000515934">
    <property type="component" value="Chromosome"/>
</dbReference>
<dbReference type="SMART" id="SM00267">
    <property type="entry name" value="GGDEF"/>
    <property type="match status" value="1"/>
</dbReference>
<dbReference type="PROSITE" id="PS50883">
    <property type="entry name" value="EAL"/>
    <property type="match status" value="1"/>
</dbReference>
<proteinExistence type="predicted"/>
<feature type="domain" description="GGDEF" evidence="2">
    <location>
        <begin position="1"/>
        <end position="118"/>
    </location>
</feature>
<dbReference type="KEGG" id="ldn:H9L06_05325"/>
<dbReference type="InterPro" id="IPR029787">
    <property type="entry name" value="Nucleotide_cyclase"/>
</dbReference>
<dbReference type="GO" id="GO:0071111">
    <property type="term" value="F:cyclic-guanylate-specific phosphodiesterase activity"/>
    <property type="evidence" value="ECO:0007669"/>
    <property type="project" value="InterPro"/>
</dbReference>
<dbReference type="EMBL" id="CP060716">
    <property type="protein sequence ID" value="QNN63712.1"/>
    <property type="molecule type" value="Genomic_DNA"/>
</dbReference>
<dbReference type="InterPro" id="IPR001633">
    <property type="entry name" value="EAL_dom"/>
</dbReference>
<dbReference type="SUPFAM" id="SSF141868">
    <property type="entry name" value="EAL domain-like"/>
    <property type="match status" value="1"/>
</dbReference>
<reference evidence="3 4" key="1">
    <citation type="submission" date="2020-08" db="EMBL/GenBank/DDBJ databases">
        <title>Genome sequence of Leucobacter denitrificans KACC 14055T.</title>
        <authorList>
            <person name="Hyun D.-W."/>
            <person name="Bae J.-W."/>
        </authorList>
    </citation>
    <scope>NUCLEOTIDE SEQUENCE [LARGE SCALE GENOMIC DNA]</scope>
    <source>
        <strain evidence="3 4">KACC 14055</strain>
    </source>
</reference>
<dbReference type="CDD" id="cd01949">
    <property type="entry name" value="GGDEF"/>
    <property type="match status" value="1"/>
</dbReference>
<evidence type="ECO:0000259" key="1">
    <source>
        <dbReference type="PROSITE" id="PS50883"/>
    </source>
</evidence>
<dbReference type="SMART" id="SM00052">
    <property type="entry name" value="EAL"/>
    <property type="match status" value="1"/>
</dbReference>
<dbReference type="PANTHER" id="PTHR33121">
    <property type="entry name" value="CYCLIC DI-GMP PHOSPHODIESTERASE PDEF"/>
    <property type="match status" value="1"/>
</dbReference>
<dbReference type="AlphaFoldDB" id="A0A7G9S787"/>
<feature type="domain" description="EAL" evidence="1">
    <location>
        <begin position="127"/>
        <end position="380"/>
    </location>
</feature>
<dbReference type="InterPro" id="IPR035919">
    <property type="entry name" value="EAL_sf"/>
</dbReference>
<sequence>MNDRYGRNAGDDLLKAVAGRFNGFVNAPTKLFQYSGDNFMIVHRHDEDSEAFTFASAVEKLLRAPFVVGGQDLIISASIGVCVFPQYGYDRDSLIRRSEDAMLEAKRPGRSHITFFRELASDEDSRLLRLEFALRHALTNEELSIVYQPQVAVNTGEVHGAEALLRWNHPELGPISPAEFIPIAERSGLIHEIGMWVIENACQQLRTWHHLGHANLRLAVNASIDQFYDAEFYERLERAIQVSGIDPESLVIEVTESIAANADTVVEQLQRLKSLGVSIALDDFGTGYSSLQYLRSFPVDYLKIDRSFTSGLGSNDTDHNLVATVIDLARSFGLYTIAEGVETGEQLRILHELGAPLAQGFHISRPISPDEFGVWIDQYSA</sequence>
<dbReference type="CDD" id="cd01948">
    <property type="entry name" value="EAL"/>
    <property type="match status" value="1"/>
</dbReference>
<dbReference type="Gene3D" id="3.30.70.270">
    <property type="match status" value="1"/>
</dbReference>
<gene>
    <name evidence="3" type="ORF">H9L06_05325</name>
</gene>
<evidence type="ECO:0000259" key="2">
    <source>
        <dbReference type="PROSITE" id="PS50887"/>
    </source>
</evidence>
<name>A0A7G9S787_9MICO</name>
<evidence type="ECO:0000313" key="3">
    <source>
        <dbReference type="EMBL" id="QNN63712.1"/>
    </source>
</evidence>
<dbReference type="PANTHER" id="PTHR33121:SF70">
    <property type="entry name" value="SIGNALING PROTEIN YKOW"/>
    <property type="match status" value="1"/>
</dbReference>
<dbReference type="InterPro" id="IPR050706">
    <property type="entry name" value="Cyclic-di-GMP_PDE-like"/>
</dbReference>
<dbReference type="InterPro" id="IPR000160">
    <property type="entry name" value="GGDEF_dom"/>
</dbReference>
<evidence type="ECO:0000313" key="4">
    <source>
        <dbReference type="Proteomes" id="UP000515934"/>
    </source>
</evidence>